<dbReference type="VEuPathDB" id="FungiDB:LELG_05321"/>
<gene>
    <name evidence="3" type="ORF">LELG_05321</name>
</gene>
<proteinExistence type="predicted"/>
<keyword evidence="2" id="KW-1133">Transmembrane helix</keyword>
<dbReference type="AlphaFoldDB" id="A5E6T2"/>
<evidence type="ECO:0000313" key="3">
    <source>
        <dbReference type="EMBL" id="EDK47140.1"/>
    </source>
</evidence>
<dbReference type="Proteomes" id="UP000001996">
    <property type="component" value="Unassembled WGS sequence"/>
</dbReference>
<evidence type="ECO:0008006" key="5">
    <source>
        <dbReference type="Google" id="ProtNLM"/>
    </source>
</evidence>
<dbReference type="InParanoid" id="A5E6T2"/>
<feature type="region of interest" description="Disordered" evidence="1">
    <location>
        <begin position="1"/>
        <end position="22"/>
    </location>
</feature>
<reference evidence="3 4" key="1">
    <citation type="journal article" date="2009" name="Nature">
        <title>Evolution of pathogenicity and sexual reproduction in eight Candida genomes.</title>
        <authorList>
            <person name="Butler G."/>
            <person name="Rasmussen M.D."/>
            <person name="Lin M.F."/>
            <person name="Santos M.A."/>
            <person name="Sakthikumar S."/>
            <person name="Munro C.A."/>
            <person name="Rheinbay E."/>
            <person name="Grabherr M."/>
            <person name="Forche A."/>
            <person name="Reedy J.L."/>
            <person name="Agrafioti I."/>
            <person name="Arnaud M.B."/>
            <person name="Bates S."/>
            <person name="Brown A.J."/>
            <person name="Brunke S."/>
            <person name="Costanzo M.C."/>
            <person name="Fitzpatrick D.A."/>
            <person name="de Groot P.W."/>
            <person name="Harris D."/>
            <person name="Hoyer L.L."/>
            <person name="Hube B."/>
            <person name="Klis F.M."/>
            <person name="Kodira C."/>
            <person name="Lennard N."/>
            <person name="Logue M.E."/>
            <person name="Martin R."/>
            <person name="Neiman A.M."/>
            <person name="Nikolaou E."/>
            <person name="Quail M.A."/>
            <person name="Quinn J."/>
            <person name="Santos M.C."/>
            <person name="Schmitzberger F.F."/>
            <person name="Sherlock G."/>
            <person name="Shah P."/>
            <person name="Silverstein K.A."/>
            <person name="Skrzypek M.S."/>
            <person name="Soll D."/>
            <person name="Staggs R."/>
            <person name="Stansfield I."/>
            <person name="Stumpf M.P."/>
            <person name="Sudbery P.E."/>
            <person name="Srikantha T."/>
            <person name="Zeng Q."/>
            <person name="Berman J."/>
            <person name="Berriman M."/>
            <person name="Heitman J."/>
            <person name="Gow N.A."/>
            <person name="Lorenz M.C."/>
            <person name="Birren B.W."/>
            <person name="Kellis M."/>
            <person name="Cuomo C.A."/>
        </authorList>
    </citation>
    <scope>NUCLEOTIDE SEQUENCE [LARGE SCALE GENOMIC DNA]</scope>
    <source>
        <strain evidence="4">ATCC 11503 / BCRC 21390 / CBS 2605 / JCM 1781 / NBRC 1676 / NRRL YB-4239</strain>
    </source>
</reference>
<keyword evidence="2" id="KW-0812">Transmembrane</keyword>
<dbReference type="HOGENOM" id="CLU_1611085_0_0_1"/>
<evidence type="ECO:0000256" key="1">
    <source>
        <dbReference type="SAM" id="MobiDB-lite"/>
    </source>
</evidence>
<dbReference type="EMBL" id="CH981532">
    <property type="protein sequence ID" value="EDK47140.1"/>
    <property type="molecule type" value="Genomic_DNA"/>
</dbReference>
<evidence type="ECO:0000256" key="2">
    <source>
        <dbReference type="SAM" id="Phobius"/>
    </source>
</evidence>
<accession>A5E6T2</accession>
<sequence length="165" mass="20097">MTLETKKNAHTHTHTHTHTRTGYHPQFPRKLLQLFRLRFYFLCKPSYLLCHQLVSMYSFDSAIYTLVKQITKQFDKVMVWINGFLITNMSKQKQKKTEKEKERRSNIIPVRGIAFLFFQRKKRRRKSQVEGFELIYEKSILNLDFCFSLLLIFIFLFFFNFNFNF</sequence>
<keyword evidence="2" id="KW-0472">Membrane</keyword>
<protein>
    <recommendedName>
        <fullName evidence="5">Transmembrane protein</fullName>
    </recommendedName>
</protein>
<feature type="transmembrane region" description="Helical" evidence="2">
    <location>
        <begin position="140"/>
        <end position="159"/>
    </location>
</feature>
<feature type="compositionally biased region" description="Basic residues" evidence="1">
    <location>
        <begin position="8"/>
        <end position="21"/>
    </location>
</feature>
<evidence type="ECO:0000313" key="4">
    <source>
        <dbReference type="Proteomes" id="UP000001996"/>
    </source>
</evidence>
<keyword evidence="4" id="KW-1185">Reference proteome</keyword>
<name>A5E6T2_LODEL</name>
<organism evidence="3 4">
    <name type="scientific">Lodderomyces elongisporus (strain ATCC 11503 / CBS 2605 / JCM 1781 / NBRC 1676 / NRRL YB-4239)</name>
    <name type="common">Yeast</name>
    <name type="synonym">Saccharomyces elongisporus</name>
    <dbReference type="NCBI Taxonomy" id="379508"/>
    <lineage>
        <taxon>Eukaryota</taxon>
        <taxon>Fungi</taxon>
        <taxon>Dikarya</taxon>
        <taxon>Ascomycota</taxon>
        <taxon>Saccharomycotina</taxon>
        <taxon>Pichiomycetes</taxon>
        <taxon>Debaryomycetaceae</taxon>
        <taxon>Candida/Lodderomyces clade</taxon>
        <taxon>Lodderomyces</taxon>
    </lineage>
</organism>